<evidence type="ECO:0000256" key="6">
    <source>
        <dbReference type="ARBA" id="ARBA00023015"/>
    </source>
</evidence>
<dbReference type="Gene3D" id="3.30.160.60">
    <property type="entry name" value="Classic Zinc Finger"/>
    <property type="match status" value="2"/>
</dbReference>
<dbReference type="GO" id="GO:0051701">
    <property type="term" value="P:biological process involved in interaction with host"/>
    <property type="evidence" value="ECO:0007669"/>
    <property type="project" value="UniProtKB-ARBA"/>
</dbReference>
<reference evidence="12 13" key="1">
    <citation type="submission" date="2015-01" db="EMBL/GenBank/DDBJ databases">
        <title>The Genome Sequence of Exophiala xenobiotica CBS118157.</title>
        <authorList>
            <consortium name="The Broad Institute Genomics Platform"/>
            <person name="Cuomo C."/>
            <person name="de Hoog S."/>
            <person name="Gorbushina A."/>
            <person name="Stielow B."/>
            <person name="Teixiera M."/>
            <person name="Abouelleil A."/>
            <person name="Chapman S.B."/>
            <person name="Priest M."/>
            <person name="Young S.K."/>
            <person name="Wortman J."/>
            <person name="Nusbaum C."/>
            <person name="Birren B."/>
        </authorList>
    </citation>
    <scope>NUCLEOTIDE SEQUENCE [LARGE SCALE GENOMIC DNA]</scope>
    <source>
        <strain evidence="12 13">CBS 118157</strain>
    </source>
</reference>
<dbReference type="PANTHER" id="PTHR40626:SF32">
    <property type="entry name" value="ZINC FINGER PROTEIN RST2"/>
    <property type="match status" value="1"/>
</dbReference>
<gene>
    <name evidence="12" type="ORF">PV05_06394</name>
</gene>
<feature type="region of interest" description="Disordered" evidence="10">
    <location>
        <begin position="402"/>
        <end position="604"/>
    </location>
</feature>
<evidence type="ECO:0000256" key="5">
    <source>
        <dbReference type="ARBA" id="ARBA00022833"/>
    </source>
</evidence>
<dbReference type="GO" id="GO:0008270">
    <property type="term" value="F:zinc ion binding"/>
    <property type="evidence" value="ECO:0007669"/>
    <property type="project" value="UniProtKB-KW"/>
</dbReference>
<keyword evidence="3" id="KW-0677">Repeat</keyword>
<keyword evidence="8" id="KW-0539">Nucleus</keyword>
<dbReference type="GO" id="GO:0005634">
    <property type="term" value="C:nucleus"/>
    <property type="evidence" value="ECO:0007669"/>
    <property type="project" value="UniProtKB-SubCell"/>
</dbReference>
<feature type="compositionally biased region" description="Polar residues" evidence="10">
    <location>
        <begin position="474"/>
        <end position="484"/>
    </location>
</feature>
<dbReference type="AlphaFoldDB" id="A0A0D2EHE4"/>
<protein>
    <recommendedName>
        <fullName evidence="11">C2H2-type domain-containing protein</fullName>
    </recommendedName>
</protein>
<feature type="compositionally biased region" description="Acidic residues" evidence="10">
    <location>
        <begin position="86"/>
        <end position="109"/>
    </location>
</feature>
<name>A0A0D2EHE4_9EURO</name>
<evidence type="ECO:0000256" key="10">
    <source>
        <dbReference type="SAM" id="MobiDB-lite"/>
    </source>
</evidence>
<feature type="region of interest" description="Disordered" evidence="10">
    <location>
        <begin position="186"/>
        <end position="273"/>
    </location>
</feature>
<dbReference type="GO" id="GO:0000785">
    <property type="term" value="C:chromatin"/>
    <property type="evidence" value="ECO:0007669"/>
    <property type="project" value="TreeGrafter"/>
</dbReference>
<feature type="compositionally biased region" description="Low complexity" evidence="10">
    <location>
        <begin position="420"/>
        <end position="441"/>
    </location>
</feature>
<dbReference type="Pfam" id="PF00096">
    <property type="entry name" value="zf-C2H2"/>
    <property type="match status" value="1"/>
</dbReference>
<evidence type="ECO:0000256" key="1">
    <source>
        <dbReference type="ARBA" id="ARBA00004123"/>
    </source>
</evidence>
<sequence>MAAISSLVLSETMPSKDRIEEMDTPTTPRAARYPSPLMAEHNFGLGNDPPRRPKASLDQGHSSNALEHRDSGTSRRDSVGAAPSEMDVDDDDDDDDDLRGSDNEAELGEADSASRKKKGQRFFCTGYPPCNLSFTRSEHLARHIRKHTGERPFQCHCNRRFSRLDNLRQHAQTVHVNEEIPTDSLAATGTRFQRQIRTDRVRPAGRPRTGTAGSAGGHSRGHSRNLSASSVGSTSSNYSIVTEAKRRPPPLLMASDGSGRPSLGIEPPQTPPAQYRGYNPNSPSGMSTPTSANFSATPGSPGFLSSMGSPMSTNSRPGGFFGSAPHARRLSVPSGTNLYQPQYPPGYPMAYVNQMGPASSHGSSNSSVFASPVSTTFPIASGQHGPPGEDWRRRTWHPSTIPAANLNYGRPATSGLTYSQTPDAPQPAHAQHATAAAGHAPRLPGIESFDHVQHRSYTPPRRQPSPMQVDPNLTDPNMSSSNMHVEQRARQGHVSWDGPRPSQYPELDDPANRSHGATSWGQQTISEIQNVSVRPNETLRQIHMGPPHSSMTIQQQQKMAREALDVQSPAQQSKRHGWYNGPLAHARTSPEDSSSSDGVPTPGMTAVEVHPMIMHSSGYIDPQHSALPSEGHQNVGRMPASTFHIPTNSPQVCLAPAPYIEPTRHETSSSFADHAGRGGELNRLEALVAVATSGEIGPR</sequence>
<keyword evidence="13" id="KW-1185">Reference proteome</keyword>
<dbReference type="GO" id="GO:0000978">
    <property type="term" value="F:RNA polymerase II cis-regulatory region sequence-specific DNA binding"/>
    <property type="evidence" value="ECO:0007669"/>
    <property type="project" value="InterPro"/>
</dbReference>
<evidence type="ECO:0000313" key="13">
    <source>
        <dbReference type="Proteomes" id="UP000054342"/>
    </source>
</evidence>
<proteinExistence type="predicted"/>
<dbReference type="SUPFAM" id="SSF57667">
    <property type="entry name" value="beta-beta-alpha zinc fingers"/>
    <property type="match status" value="1"/>
</dbReference>
<dbReference type="OrthoDB" id="624345at2759"/>
<feature type="domain" description="C2H2-type" evidence="11">
    <location>
        <begin position="122"/>
        <end position="152"/>
    </location>
</feature>
<feature type="region of interest" description="Disordered" evidence="10">
    <location>
        <begin position="1"/>
        <end position="118"/>
    </location>
</feature>
<dbReference type="Proteomes" id="UP000054342">
    <property type="component" value="Unassembled WGS sequence"/>
</dbReference>
<comment type="subcellular location">
    <subcellularLocation>
        <location evidence="1">Nucleus</location>
    </subcellularLocation>
</comment>
<dbReference type="STRING" id="348802.A0A0D2EHE4"/>
<accession>A0A0D2EHE4</accession>
<dbReference type="RefSeq" id="XP_013314580.1">
    <property type="nucleotide sequence ID" value="XM_013459126.1"/>
</dbReference>
<dbReference type="InterPro" id="IPR036236">
    <property type="entry name" value="Znf_C2H2_sf"/>
</dbReference>
<dbReference type="InterPro" id="IPR051059">
    <property type="entry name" value="VerF-like"/>
</dbReference>
<dbReference type="PANTHER" id="PTHR40626">
    <property type="entry name" value="MIP31509P"/>
    <property type="match status" value="1"/>
</dbReference>
<evidence type="ECO:0000256" key="9">
    <source>
        <dbReference type="PROSITE-ProRule" id="PRU00042"/>
    </source>
</evidence>
<dbReference type="PROSITE" id="PS50157">
    <property type="entry name" value="ZINC_FINGER_C2H2_2"/>
    <property type="match status" value="2"/>
</dbReference>
<feature type="compositionally biased region" description="Polar residues" evidence="10">
    <location>
        <begin position="515"/>
        <end position="539"/>
    </location>
</feature>
<keyword evidence="7" id="KW-0804">Transcription</keyword>
<dbReference type="GO" id="GO:0000981">
    <property type="term" value="F:DNA-binding transcription factor activity, RNA polymerase II-specific"/>
    <property type="evidence" value="ECO:0007669"/>
    <property type="project" value="InterPro"/>
</dbReference>
<evidence type="ECO:0000256" key="2">
    <source>
        <dbReference type="ARBA" id="ARBA00022723"/>
    </source>
</evidence>
<feature type="domain" description="C2H2-type" evidence="11">
    <location>
        <begin position="153"/>
        <end position="180"/>
    </location>
</feature>
<dbReference type="EMBL" id="KN847320">
    <property type="protein sequence ID" value="KIW53995.1"/>
    <property type="molecule type" value="Genomic_DNA"/>
</dbReference>
<organism evidence="12 13">
    <name type="scientific">Exophiala xenobiotica</name>
    <dbReference type="NCBI Taxonomy" id="348802"/>
    <lineage>
        <taxon>Eukaryota</taxon>
        <taxon>Fungi</taxon>
        <taxon>Dikarya</taxon>
        <taxon>Ascomycota</taxon>
        <taxon>Pezizomycotina</taxon>
        <taxon>Eurotiomycetes</taxon>
        <taxon>Chaetothyriomycetidae</taxon>
        <taxon>Chaetothyriales</taxon>
        <taxon>Herpotrichiellaceae</taxon>
        <taxon>Exophiala</taxon>
    </lineage>
</organism>
<evidence type="ECO:0000256" key="3">
    <source>
        <dbReference type="ARBA" id="ARBA00022737"/>
    </source>
</evidence>
<dbReference type="FunFam" id="3.30.160.60:FF:000606">
    <property type="entry name" value="C2H2 transcription factor, putative"/>
    <property type="match status" value="1"/>
</dbReference>
<evidence type="ECO:0000259" key="11">
    <source>
        <dbReference type="PROSITE" id="PS50157"/>
    </source>
</evidence>
<keyword evidence="5" id="KW-0862">Zinc</keyword>
<evidence type="ECO:0000256" key="4">
    <source>
        <dbReference type="ARBA" id="ARBA00022771"/>
    </source>
</evidence>
<dbReference type="GeneID" id="25328302"/>
<keyword evidence="6" id="KW-0805">Transcription regulation</keyword>
<feature type="compositionally biased region" description="Polar residues" evidence="10">
    <location>
        <begin position="549"/>
        <end position="558"/>
    </location>
</feature>
<evidence type="ECO:0000256" key="8">
    <source>
        <dbReference type="ARBA" id="ARBA00023242"/>
    </source>
</evidence>
<dbReference type="FunFam" id="3.30.160.60:FF:000758">
    <property type="entry name" value="C2H2 transcription factor, putative"/>
    <property type="match status" value="1"/>
</dbReference>
<keyword evidence="2" id="KW-0479">Metal-binding</keyword>
<evidence type="ECO:0000313" key="12">
    <source>
        <dbReference type="EMBL" id="KIW53995.1"/>
    </source>
</evidence>
<feature type="compositionally biased region" description="Polar residues" evidence="10">
    <location>
        <begin position="225"/>
        <end position="240"/>
    </location>
</feature>
<feature type="compositionally biased region" description="Polar residues" evidence="10">
    <location>
        <begin position="186"/>
        <end position="195"/>
    </location>
</feature>
<evidence type="ECO:0000256" key="7">
    <source>
        <dbReference type="ARBA" id="ARBA00023163"/>
    </source>
</evidence>
<feature type="compositionally biased region" description="Basic and acidic residues" evidence="10">
    <location>
        <begin position="66"/>
        <end position="78"/>
    </location>
</feature>
<keyword evidence="4 9" id="KW-0863">Zinc-finger</keyword>
<dbReference type="InterPro" id="IPR013087">
    <property type="entry name" value="Znf_C2H2_type"/>
</dbReference>